<protein>
    <submittedName>
        <fullName evidence="1">Mitogen-activated protein kinase 16</fullName>
    </submittedName>
</protein>
<name>M8CUR1_AEGTA</name>
<evidence type="ECO:0000313" key="1">
    <source>
        <dbReference type="EnsemblPlants" id="EMT27546"/>
    </source>
</evidence>
<dbReference type="Gene3D" id="1.10.510.10">
    <property type="entry name" value="Transferase(Phosphotransferase) domain 1"/>
    <property type="match status" value="1"/>
</dbReference>
<reference evidence="1" key="1">
    <citation type="submission" date="2015-06" db="UniProtKB">
        <authorList>
            <consortium name="EnsemblPlants"/>
        </authorList>
    </citation>
    <scope>IDENTIFICATION</scope>
</reference>
<proteinExistence type="predicted"/>
<dbReference type="SUPFAM" id="SSF56112">
    <property type="entry name" value="Protein kinase-like (PK-like)"/>
    <property type="match status" value="1"/>
</dbReference>
<dbReference type="AlphaFoldDB" id="M8CUR1"/>
<sequence>MALHLLERLLAFDPTDRPTAAEALADPYFTGLANSELEPTTQPISRLEFEFERRKLAREDVRELIYREILEYHPQMLHEYLRGGDQANFLYPRERVIGSSDEPEKPNADYCIKLHVGEVPGHTSVTDGLNKPLLNTRNFLKSESIGASKCIVVKEKREKDIFSDDQICHAKTDTIAYKDLPLFYSANCHVARNLCLTICMKHEEHLMRNRKGLLNSKVCDDTGETEARPIHGGFTSESRAHESDR</sequence>
<organism evidence="1">
    <name type="scientific">Aegilops tauschii</name>
    <name type="common">Tausch's goatgrass</name>
    <name type="synonym">Aegilops squarrosa</name>
    <dbReference type="NCBI Taxonomy" id="37682"/>
    <lineage>
        <taxon>Eukaryota</taxon>
        <taxon>Viridiplantae</taxon>
        <taxon>Streptophyta</taxon>
        <taxon>Embryophyta</taxon>
        <taxon>Tracheophyta</taxon>
        <taxon>Spermatophyta</taxon>
        <taxon>Magnoliopsida</taxon>
        <taxon>Liliopsida</taxon>
        <taxon>Poales</taxon>
        <taxon>Poaceae</taxon>
        <taxon>BOP clade</taxon>
        <taxon>Pooideae</taxon>
        <taxon>Triticodae</taxon>
        <taxon>Triticeae</taxon>
        <taxon>Triticinae</taxon>
        <taxon>Aegilops</taxon>
    </lineage>
</organism>
<dbReference type="Gene3D" id="3.30.200.20">
    <property type="entry name" value="Phosphorylase Kinase, domain 1"/>
    <property type="match status" value="1"/>
</dbReference>
<dbReference type="EnsemblPlants" id="EMT27546">
    <property type="protein sequence ID" value="EMT27546"/>
    <property type="gene ID" value="F775_13421"/>
</dbReference>
<dbReference type="InterPro" id="IPR011009">
    <property type="entry name" value="Kinase-like_dom_sf"/>
</dbReference>
<accession>M8CUR1</accession>
<dbReference type="FunFam" id="3.30.200.20:FF:000578">
    <property type="entry name" value="Mitogen-activated protein kinase"/>
    <property type="match status" value="1"/>
</dbReference>